<dbReference type="EMBL" id="JAPWTK010000074">
    <property type="protein sequence ID" value="KAJ8952055.1"/>
    <property type="molecule type" value="Genomic_DNA"/>
</dbReference>
<gene>
    <name evidence="1" type="ORF">NQ318_010965</name>
</gene>
<name>A0AAV8YN39_9CUCU</name>
<keyword evidence="2" id="KW-1185">Reference proteome</keyword>
<dbReference type="AlphaFoldDB" id="A0AAV8YN39"/>
<reference evidence="1" key="1">
    <citation type="journal article" date="2023" name="Insect Mol. Biol.">
        <title>Genome sequencing provides insights into the evolution of gene families encoding plant cell wall-degrading enzymes in longhorned beetles.</title>
        <authorList>
            <person name="Shin N.R."/>
            <person name="Okamura Y."/>
            <person name="Kirsch R."/>
            <person name="Pauchet Y."/>
        </authorList>
    </citation>
    <scope>NUCLEOTIDE SEQUENCE</scope>
    <source>
        <strain evidence="1">AMC_N1</strain>
    </source>
</reference>
<sequence>MCPIHLLAASQSVITITGQLTGWNHKHINLTIGGTGPTQETHRNPRKTDWEAYRADLEYSLKGMK</sequence>
<proteinExistence type="predicted"/>
<dbReference type="Proteomes" id="UP001162162">
    <property type="component" value="Unassembled WGS sequence"/>
</dbReference>
<organism evidence="1 2">
    <name type="scientific">Aromia moschata</name>
    <dbReference type="NCBI Taxonomy" id="1265417"/>
    <lineage>
        <taxon>Eukaryota</taxon>
        <taxon>Metazoa</taxon>
        <taxon>Ecdysozoa</taxon>
        <taxon>Arthropoda</taxon>
        <taxon>Hexapoda</taxon>
        <taxon>Insecta</taxon>
        <taxon>Pterygota</taxon>
        <taxon>Neoptera</taxon>
        <taxon>Endopterygota</taxon>
        <taxon>Coleoptera</taxon>
        <taxon>Polyphaga</taxon>
        <taxon>Cucujiformia</taxon>
        <taxon>Chrysomeloidea</taxon>
        <taxon>Cerambycidae</taxon>
        <taxon>Cerambycinae</taxon>
        <taxon>Callichromatini</taxon>
        <taxon>Aromia</taxon>
    </lineage>
</organism>
<protein>
    <submittedName>
        <fullName evidence="1">Uncharacterized protein</fullName>
    </submittedName>
</protein>
<evidence type="ECO:0000313" key="2">
    <source>
        <dbReference type="Proteomes" id="UP001162162"/>
    </source>
</evidence>
<accession>A0AAV8YN39</accession>
<comment type="caution">
    <text evidence="1">The sequence shown here is derived from an EMBL/GenBank/DDBJ whole genome shotgun (WGS) entry which is preliminary data.</text>
</comment>
<evidence type="ECO:0000313" key="1">
    <source>
        <dbReference type="EMBL" id="KAJ8952055.1"/>
    </source>
</evidence>